<evidence type="ECO:0000313" key="2">
    <source>
        <dbReference type="Proteomes" id="UP000017429"/>
    </source>
</evidence>
<protein>
    <submittedName>
        <fullName evidence="1">IS3 family transposase ISEnfa3</fullName>
    </submittedName>
</protein>
<dbReference type="Pfam" id="PF13276">
    <property type="entry name" value="HTH_21"/>
    <property type="match status" value="1"/>
</dbReference>
<dbReference type="RefSeq" id="WP_023274907.1">
    <property type="nucleotide sequence ID" value="NZ_CP097562.1"/>
</dbReference>
<dbReference type="InterPro" id="IPR025948">
    <property type="entry name" value="HTH-like_dom"/>
</dbReference>
<dbReference type="InterPro" id="IPR036397">
    <property type="entry name" value="RNaseH_sf"/>
</dbReference>
<name>V2QGL2_9BACT</name>
<reference evidence="1" key="2">
    <citation type="submission" date="2022-05" db="EMBL/GenBank/DDBJ databases">
        <authorList>
            <person name="Proctor A.L."/>
            <person name="Phillips G.J."/>
            <person name="Wannemuehler M.J."/>
        </authorList>
    </citation>
    <scope>NUCLEOTIDE SEQUENCE</scope>
    <source>
        <strain evidence="1">ASF457</strain>
    </source>
</reference>
<dbReference type="NCBIfam" id="NF033516">
    <property type="entry name" value="transpos_IS3"/>
    <property type="match status" value="1"/>
</dbReference>
<gene>
    <name evidence="1" type="ORF">N508_000595</name>
</gene>
<organism evidence="1 2">
    <name type="scientific">Mucispirillum schaedleri ASF457</name>
    <dbReference type="NCBI Taxonomy" id="1379858"/>
    <lineage>
        <taxon>Bacteria</taxon>
        <taxon>Pseudomonadati</taxon>
        <taxon>Deferribacterota</taxon>
        <taxon>Deferribacteres</taxon>
        <taxon>Deferribacterales</taxon>
        <taxon>Mucispirillaceae</taxon>
        <taxon>Mucispirillum</taxon>
    </lineage>
</organism>
<dbReference type="KEGG" id="msch:N508_000595"/>
<dbReference type="Pfam" id="PF00665">
    <property type="entry name" value="rve"/>
    <property type="match status" value="1"/>
</dbReference>
<proteinExistence type="predicted"/>
<reference evidence="1" key="1">
    <citation type="journal article" date="2014" name="Genome Announc.">
        <title>Draft genome sequences of the altered schaedler flora, a defined bacterial community from gnotobiotic mice.</title>
        <authorList>
            <person name="Wannemuehler M.J."/>
            <person name="Overstreet A.M."/>
            <person name="Ward D.V."/>
            <person name="Phillips G.J."/>
        </authorList>
    </citation>
    <scope>NUCLEOTIDE SEQUENCE</scope>
    <source>
        <strain evidence="1">ASF457</strain>
    </source>
</reference>
<keyword evidence="2" id="KW-1185">Reference proteome</keyword>
<dbReference type="Proteomes" id="UP000017429">
    <property type="component" value="Chromosome"/>
</dbReference>
<dbReference type="Gene3D" id="3.30.420.10">
    <property type="entry name" value="Ribonuclease H-like superfamily/Ribonuclease H"/>
    <property type="match status" value="1"/>
</dbReference>
<dbReference type="InterPro" id="IPR048020">
    <property type="entry name" value="Transpos_IS3"/>
</dbReference>
<dbReference type="InterPro" id="IPR001584">
    <property type="entry name" value="Integrase_cat-core"/>
</dbReference>
<dbReference type="InterPro" id="IPR012337">
    <property type="entry name" value="RNaseH-like_sf"/>
</dbReference>
<dbReference type="GO" id="GO:0015074">
    <property type="term" value="P:DNA integration"/>
    <property type="evidence" value="ECO:0007669"/>
    <property type="project" value="InterPro"/>
</dbReference>
<dbReference type="PANTHER" id="PTHR46889">
    <property type="entry name" value="TRANSPOSASE INSF FOR INSERTION SEQUENCE IS3B-RELATED"/>
    <property type="match status" value="1"/>
</dbReference>
<sequence length="281" mass="33252">MKARIAELEKELYYSLDILLSVSNMKRSTYYYNVKKPAALDKYAEVKASILEIYEKSNKTYGYPRISKVLEKLGYTYDRKTVYKLMKELKISSLIRVKKRYKQGRVSHICSNKLNRAFTSERPCLKWVTDVAEIKINNEKVYLSAIMDLYNREITAYSVSKYNNEEMVIDNLKQAIDKTKDTTDLMIHSDQGILYQTNQFRKLLKENNIEQSMSRRGNCYDNAVMESFFATLKCELVYINKFKNIEQFKYELEKYIDFYNNYRIKANGLTPLQEKDSYLVA</sequence>
<dbReference type="PROSITE" id="PS50994">
    <property type="entry name" value="INTEGRASE"/>
    <property type="match status" value="1"/>
</dbReference>
<dbReference type="PANTHER" id="PTHR46889:SF7">
    <property type="entry name" value="TRANSPOSASE FOR INSERTION SEQUENCE ELEMENT IS904"/>
    <property type="match status" value="1"/>
</dbReference>
<reference evidence="1" key="3">
    <citation type="submission" date="2022-06" db="EMBL/GenBank/DDBJ databases">
        <title>Resources to Facilitate Use of the Altered Schaedler Flora (ASF) Mouse Model to Study Microbiome Function.</title>
        <authorList>
            <person name="Proctor A."/>
            <person name="Parvinroo S."/>
            <person name="Richie T."/>
            <person name="Jia X."/>
            <person name="Lee S.T.M."/>
            <person name="Karp P.D."/>
            <person name="Paley S."/>
            <person name="Kostic A.D."/>
            <person name="Pierre J.F."/>
            <person name="Wannemuehler M.J."/>
            <person name="Phillips G.J."/>
        </authorList>
    </citation>
    <scope>NUCLEOTIDE SEQUENCE</scope>
    <source>
        <strain evidence="1">ASF457</strain>
    </source>
</reference>
<dbReference type="SUPFAM" id="SSF53098">
    <property type="entry name" value="Ribonuclease H-like"/>
    <property type="match status" value="1"/>
</dbReference>
<dbReference type="AlphaFoldDB" id="V2QGL2"/>
<dbReference type="eggNOG" id="COG2801">
    <property type="taxonomic scope" value="Bacteria"/>
</dbReference>
<evidence type="ECO:0000313" key="1">
    <source>
        <dbReference type="EMBL" id="USF23532.1"/>
    </source>
</evidence>
<dbReference type="EMBL" id="CP097562">
    <property type="protein sequence ID" value="USF23532.1"/>
    <property type="molecule type" value="Genomic_DNA"/>
</dbReference>
<dbReference type="Pfam" id="PF13333">
    <property type="entry name" value="rve_2"/>
    <property type="match status" value="1"/>
</dbReference>
<dbReference type="InterPro" id="IPR050900">
    <property type="entry name" value="Transposase_IS3/IS150/IS904"/>
</dbReference>
<accession>V2QGL2</accession>
<dbReference type="GO" id="GO:0003676">
    <property type="term" value="F:nucleic acid binding"/>
    <property type="evidence" value="ECO:0007669"/>
    <property type="project" value="InterPro"/>
</dbReference>